<gene>
    <name evidence="2" type="ORF">P344_05050</name>
</gene>
<dbReference type="EMBL" id="CP006720">
    <property type="protein sequence ID" value="AHI58332.1"/>
    <property type="molecule type" value="Genomic_DNA"/>
</dbReference>
<dbReference type="HOGENOM" id="CLU_1804980_0_0_14"/>
<feature type="domain" description="PFL" evidence="1">
    <location>
        <begin position="1"/>
        <end position="143"/>
    </location>
</feature>
<dbReference type="Pfam" id="PF02901">
    <property type="entry name" value="PFL-like"/>
    <property type="match status" value="1"/>
</dbReference>
<dbReference type="InterPro" id="IPR004184">
    <property type="entry name" value="PFL_dom"/>
</dbReference>
<dbReference type="GO" id="GO:0005829">
    <property type="term" value="C:cytosol"/>
    <property type="evidence" value="ECO:0007669"/>
    <property type="project" value="TreeGrafter"/>
</dbReference>
<dbReference type="PATRIC" id="fig|838561.3.peg.968"/>
<accession>W6AMD6</accession>
<name>W6AMD6_9MOLU</name>
<reference evidence="2 3" key="1">
    <citation type="submission" date="2013-09" db="EMBL/GenBank/DDBJ databases">
        <title>Complete genome sequence of Spiroplasma mirum suckling mouse cataract agent.</title>
        <authorList>
            <person name="Landry C.A."/>
            <person name="Bastian F.O."/>
            <person name="Thune R.L."/>
        </authorList>
    </citation>
    <scope>NUCLEOTIDE SEQUENCE [LARGE SCALE GENOMIC DNA]</scope>
    <source>
        <strain evidence="2 3">SMCA</strain>
    </source>
</reference>
<dbReference type="Gene3D" id="3.20.70.20">
    <property type="match status" value="1"/>
</dbReference>
<keyword evidence="3" id="KW-1185">Reference proteome</keyword>
<dbReference type="GO" id="GO:0008861">
    <property type="term" value="F:formate C-acetyltransferase activity"/>
    <property type="evidence" value="ECO:0007669"/>
    <property type="project" value="TreeGrafter"/>
</dbReference>
<dbReference type="eggNOG" id="COG1882">
    <property type="taxonomic scope" value="Bacteria"/>
</dbReference>
<dbReference type="PANTHER" id="PTHR30191">
    <property type="entry name" value="FORMATE ACETYLTRANSFERASE"/>
    <property type="match status" value="1"/>
</dbReference>
<dbReference type="SUPFAM" id="SSF51998">
    <property type="entry name" value="PFL-like glycyl radical enzymes"/>
    <property type="match status" value="1"/>
</dbReference>
<dbReference type="Proteomes" id="UP000019260">
    <property type="component" value="Chromosome"/>
</dbReference>
<dbReference type="InterPro" id="IPR050244">
    <property type="entry name" value="Auton_GlycylRad_Cofactor"/>
</dbReference>
<dbReference type="KEGG" id="smia:P344_05050"/>
<dbReference type="PROSITE" id="PS51554">
    <property type="entry name" value="PFL"/>
    <property type="match status" value="1"/>
</dbReference>
<evidence type="ECO:0000313" key="2">
    <source>
        <dbReference type="EMBL" id="AHI58332.1"/>
    </source>
</evidence>
<evidence type="ECO:0000259" key="1">
    <source>
        <dbReference type="PROSITE" id="PS51554"/>
    </source>
</evidence>
<dbReference type="AlphaFoldDB" id="W6AMD6"/>
<organism evidence="2 3">
    <name type="scientific">Spiroplasma mirum ATCC 29335</name>
    <dbReference type="NCBI Taxonomy" id="838561"/>
    <lineage>
        <taxon>Bacteria</taxon>
        <taxon>Bacillati</taxon>
        <taxon>Mycoplasmatota</taxon>
        <taxon>Mollicutes</taxon>
        <taxon>Entomoplasmatales</taxon>
        <taxon>Spiroplasmataceae</taxon>
        <taxon>Spiroplasma</taxon>
    </lineage>
</organism>
<evidence type="ECO:0000313" key="3">
    <source>
        <dbReference type="Proteomes" id="UP000019260"/>
    </source>
</evidence>
<dbReference type="PANTHER" id="PTHR30191:SF0">
    <property type="entry name" value="FORMATE ACETYLTRANSFERASE 1"/>
    <property type="match status" value="1"/>
</dbReference>
<proteinExistence type="predicted"/>
<protein>
    <recommendedName>
        <fullName evidence="1">PFL domain-containing protein</fullName>
    </recommendedName>
</protein>
<sequence>MKLRIVKFMRTPEYNQFILRDPIWATESIGGMGIDGRTLVTKIAFRYIHTLANMGAFPEPNLTILWLQHFPEGFKAFCAKYSILYSSMQYENDDLMRATHGDDYVIACCVSPMRVGKQMQFFGARSNLVKTLLYAINGGWWNP</sequence>
<dbReference type="STRING" id="838561.P344_05050"/>